<dbReference type="EMBL" id="LNYX01000013">
    <property type="protein sequence ID" value="KTD64564.1"/>
    <property type="molecule type" value="Genomic_DNA"/>
</dbReference>
<accession>A0A0W0Z5Z5</accession>
<dbReference type="OrthoDB" id="5506246at2"/>
<dbReference type="RefSeq" id="WP_058483280.1">
    <property type="nucleotide sequence ID" value="NZ_CAAAII010000014.1"/>
</dbReference>
<keyword evidence="4 5" id="KW-0472">Membrane</keyword>
<dbReference type="Proteomes" id="UP000054877">
    <property type="component" value="Unassembled WGS sequence"/>
</dbReference>
<dbReference type="GO" id="GO:0012505">
    <property type="term" value="C:endomembrane system"/>
    <property type="evidence" value="ECO:0007669"/>
    <property type="project" value="UniProtKB-SubCell"/>
</dbReference>
<evidence type="ECO:0000256" key="5">
    <source>
        <dbReference type="SAM" id="Phobius"/>
    </source>
</evidence>
<dbReference type="GO" id="GO:0030026">
    <property type="term" value="P:intracellular manganese ion homeostasis"/>
    <property type="evidence" value="ECO:0007669"/>
    <property type="project" value="InterPro"/>
</dbReference>
<dbReference type="InterPro" id="IPR008217">
    <property type="entry name" value="Ccc1_fam"/>
</dbReference>
<dbReference type="CDD" id="cd02434">
    <property type="entry name" value="Nodulin-21_like_3"/>
    <property type="match status" value="1"/>
</dbReference>
<evidence type="ECO:0000313" key="6">
    <source>
        <dbReference type="EMBL" id="KTD64564.1"/>
    </source>
</evidence>
<comment type="subcellular location">
    <subcellularLocation>
        <location evidence="1">Endomembrane system</location>
        <topology evidence="1">Multi-pass membrane protein</topology>
    </subcellularLocation>
</comment>
<dbReference type="Pfam" id="PF01988">
    <property type="entry name" value="VIT1"/>
    <property type="match status" value="1"/>
</dbReference>
<dbReference type="PATRIC" id="fig|452.5.peg.1514"/>
<evidence type="ECO:0000256" key="4">
    <source>
        <dbReference type="ARBA" id="ARBA00023136"/>
    </source>
</evidence>
<dbReference type="STRING" id="452.Lspi_1371"/>
<feature type="transmembrane region" description="Helical" evidence="5">
    <location>
        <begin position="185"/>
        <end position="206"/>
    </location>
</feature>
<evidence type="ECO:0000313" key="7">
    <source>
        <dbReference type="Proteomes" id="UP000054877"/>
    </source>
</evidence>
<keyword evidence="7" id="KW-1185">Reference proteome</keyword>
<protein>
    <submittedName>
        <fullName evidence="6">Integral membrane protein</fullName>
    </submittedName>
</protein>
<dbReference type="AlphaFoldDB" id="A0A0W0Z5Z5"/>
<reference evidence="6 7" key="1">
    <citation type="submission" date="2015-11" db="EMBL/GenBank/DDBJ databases">
        <title>Genomic analysis of 38 Legionella species identifies large and diverse effector repertoires.</title>
        <authorList>
            <person name="Burstein D."/>
            <person name="Amaro F."/>
            <person name="Zusman T."/>
            <person name="Lifshitz Z."/>
            <person name="Cohen O."/>
            <person name="Gilbert J.A."/>
            <person name="Pupko T."/>
            <person name="Shuman H.A."/>
            <person name="Segal G."/>
        </authorList>
    </citation>
    <scope>NUCLEOTIDE SEQUENCE [LARGE SCALE GENOMIC DNA]</scope>
    <source>
        <strain evidence="6 7">Mt.St.Helens-9</strain>
    </source>
</reference>
<evidence type="ECO:0000256" key="1">
    <source>
        <dbReference type="ARBA" id="ARBA00004127"/>
    </source>
</evidence>
<comment type="caution">
    <text evidence="6">The sequence shown here is derived from an EMBL/GenBank/DDBJ whole genome shotgun (WGS) entry which is preliminary data.</text>
</comment>
<keyword evidence="3 5" id="KW-1133">Transmembrane helix</keyword>
<feature type="transmembrane region" description="Helical" evidence="5">
    <location>
        <begin position="218"/>
        <end position="240"/>
    </location>
</feature>
<evidence type="ECO:0000256" key="3">
    <source>
        <dbReference type="ARBA" id="ARBA00022989"/>
    </source>
</evidence>
<dbReference type="GO" id="GO:0005384">
    <property type="term" value="F:manganese ion transmembrane transporter activity"/>
    <property type="evidence" value="ECO:0007669"/>
    <property type="project" value="InterPro"/>
</dbReference>
<keyword evidence="2 5" id="KW-0812">Transmembrane</keyword>
<organism evidence="6 7">
    <name type="scientific">Legionella spiritensis</name>
    <dbReference type="NCBI Taxonomy" id="452"/>
    <lineage>
        <taxon>Bacteria</taxon>
        <taxon>Pseudomonadati</taxon>
        <taxon>Pseudomonadota</taxon>
        <taxon>Gammaproteobacteria</taxon>
        <taxon>Legionellales</taxon>
        <taxon>Legionellaceae</taxon>
        <taxon>Legionella</taxon>
    </lineage>
</organism>
<dbReference type="PANTHER" id="PTHR31851">
    <property type="entry name" value="FE(2+)/MN(2+) TRANSPORTER PCL1"/>
    <property type="match status" value="1"/>
</dbReference>
<feature type="transmembrane region" description="Helical" evidence="5">
    <location>
        <begin position="160"/>
        <end position="179"/>
    </location>
</feature>
<sequence>MVDLEHSHTEDAIAKRFSRPPSQSYLRDWIYGGIDGAVTTFAIVSGVVGGKLSSLVILILGFANLLADGFSMAASNYLGTKSEIDQFRHYEAIEEKHIETIPEGERNEIRQIFRNKGVKQADLEKIVQVITENKSLWIKTMLQEEYGLPGAIRSPFKSSLCTFLSFLLFGMIPLIPYILGFSNAFGISCLCTGAAFFIIGSIKGRWSARAWYFSGFETLVTGVATAALAYYIGAFLNWYLVG</sequence>
<evidence type="ECO:0000256" key="2">
    <source>
        <dbReference type="ARBA" id="ARBA00022692"/>
    </source>
</evidence>
<gene>
    <name evidence="6" type="ORF">Lspi_1371</name>
</gene>
<proteinExistence type="predicted"/>
<name>A0A0W0Z5Z5_LEGSP</name>